<evidence type="ECO:0000256" key="1">
    <source>
        <dbReference type="ARBA" id="ARBA00004236"/>
    </source>
</evidence>
<evidence type="ECO:0000256" key="3">
    <source>
        <dbReference type="ARBA" id="ARBA00022475"/>
    </source>
</evidence>
<protein>
    <submittedName>
        <fullName evidence="7">Glycine betaine ABC transporter substrate-binding protein</fullName>
    </submittedName>
</protein>
<reference evidence="7" key="1">
    <citation type="submission" date="2023-05" db="EMBL/GenBank/DDBJ databases">
        <title>Metabolic capabilities are highly conserved among human nasal-associated Corynebacterium species in pangenomic analyses.</title>
        <authorList>
            <person name="Tran T.H."/>
            <person name="Roberts A.Q."/>
            <person name="Escapa I.F."/>
            <person name="Gao W."/>
            <person name="Conlan S."/>
            <person name="Kong H."/>
            <person name="Segre J.A."/>
            <person name="Kelly M.S."/>
            <person name="Lemon K.P."/>
        </authorList>
    </citation>
    <scope>NUCLEOTIDE SEQUENCE</scope>
    <source>
        <strain evidence="7">KPL2773</strain>
    </source>
</reference>
<dbReference type="GO" id="GO:0031460">
    <property type="term" value="P:glycine betaine transport"/>
    <property type="evidence" value="ECO:0007669"/>
    <property type="project" value="TreeGrafter"/>
</dbReference>
<dbReference type="Pfam" id="PF04069">
    <property type="entry name" value="OpuAC"/>
    <property type="match status" value="1"/>
</dbReference>
<keyword evidence="2" id="KW-0813">Transport</keyword>
<dbReference type="PANTHER" id="PTHR47737:SF1">
    <property type="entry name" value="GLYCINE BETAINE_PROLINE BETAINE TRANSPORT SYSTEM PERMEASE PROTEIN PROW"/>
    <property type="match status" value="1"/>
</dbReference>
<dbReference type="GO" id="GO:0005275">
    <property type="term" value="F:amine transmembrane transporter activity"/>
    <property type="evidence" value="ECO:0007669"/>
    <property type="project" value="TreeGrafter"/>
</dbReference>
<feature type="chain" id="PRO_5042973916" evidence="5">
    <location>
        <begin position="23"/>
        <end position="292"/>
    </location>
</feature>
<dbReference type="AlphaFoldDB" id="A0AAP4BQZ4"/>
<dbReference type="InterPro" id="IPR007210">
    <property type="entry name" value="ABC_Gly_betaine_transp_sub-bd"/>
</dbReference>
<dbReference type="PANTHER" id="PTHR47737">
    <property type="entry name" value="GLYCINE BETAINE/PROLINE BETAINE TRANSPORT SYSTEM PERMEASE PROTEIN PROW"/>
    <property type="match status" value="1"/>
</dbReference>
<evidence type="ECO:0000259" key="6">
    <source>
        <dbReference type="Pfam" id="PF04069"/>
    </source>
</evidence>
<comment type="caution">
    <text evidence="7">The sequence shown here is derived from an EMBL/GenBank/DDBJ whole genome shotgun (WGS) entry which is preliminary data.</text>
</comment>
<feature type="signal peptide" evidence="5">
    <location>
        <begin position="1"/>
        <end position="22"/>
    </location>
</feature>
<proteinExistence type="predicted"/>
<accession>A0AAP4BQZ4</accession>
<dbReference type="Gene3D" id="3.40.190.100">
    <property type="entry name" value="Glycine betaine-binding periplasmic protein, domain 2"/>
    <property type="match status" value="1"/>
</dbReference>
<dbReference type="SUPFAM" id="SSF53850">
    <property type="entry name" value="Periplasmic binding protein-like II"/>
    <property type="match status" value="1"/>
</dbReference>
<keyword evidence="3" id="KW-1003">Cell membrane</keyword>
<evidence type="ECO:0000313" key="7">
    <source>
        <dbReference type="EMBL" id="MDK4306668.1"/>
    </source>
</evidence>
<dbReference type="GO" id="GO:0015226">
    <property type="term" value="F:carnitine transmembrane transporter activity"/>
    <property type="evidence" value="ECO:0007669"/>
    <property type="project" value="TreeGrafter"/>
</dbReference>
<dbReference type="GO" id="GO:0043190">
    <property type="term" value="C:ATP-binding cassette (ABC) transporter complex"/>
    <property type="evidence" value="ECO:0007669"/>
    <property type="project" value="InterPro"/>
</dbReference>
<dbReference type="EMBL" id="JASNVH010000005">
    <property type="protein sequence ID" value="MDK4306668.1"/>
    <property type="molecule type" value="Genomic_DNA"/>
</dbReference>
<organism evidence="7 8">
    <name type="scientific">Corynebacterium pseudodiphtheriticum</name>
    <dbReference type="NCBI Taxonomy" id="37637"/>
    <lineage>
        <taxon>Bacteria</taxon>
        <taxon>Bacillati</taxon>
        <taxon>Actinomycetota</taxon>
        <taxon>Actinomycetes</taxon>
        <taxon>Mycobacteriales</taxon>
        <taxon>Corynebacteriaceae</taxon>
        <taxon>Corynebacterium</taxon>
    </lineage>
</organism>
<dbReference type="RefSeq" id="WP_231892422.1">
    <property type="nucleotide sequence ID" value="NZ_JASNUC010000004.1"/>
</dbReference>
<comment type="subcellular location">
    <subcellularLocation>
        <location evidence="1">Cell membrane</location>
    </subcellularLocation>
</comment>
<dbReference type="PROSITE" id="PS51257">
    <property type="entry name" value="PROKAR_LIPOPROTEIN"/>
    <property type="match status" value="1"/>
</dbReference>
<keyword evidence="4" id="KW-0472">Membrane</keyword>
<name>A0AAP4BQZ4_9CORY</name>
<keyword evidence="5" id="KW-0732">Signal</keyword>
<evidence type="ECO:0000256" key="5">
    <source>
        <dbReference type="SAM" id="SignalP"/>
    </source>
</evidence>
<feature type="domain" description="ABC-type glycine betaine transport system substrate-binding" evidence="6">
    <location>
        <begin position="31"/>
        <end position="280"/>
    </location>
</feature>
<dbReference type="GO" id="GO:0015871">
    <property type="term" value="P:choline transport"/>
    <property type="evidence" value="ECO:0007669"/>
    <property type="project" value="TreeGrafter"/>
</dbReference>
<evidence type="ECO:0000256" key="2">
    <source>
        <dbReference type="ARBA" id="ARBA00022448"/>
    </source>
</evidence>
<dbReference type="Gene3D" id="3.10.105.10">
    <property type="entry name" value="Dipeptide-binding Protein, Domain 3"/>
    <property type="match status" value="2"/>
</dbReference>
<sequence length="292" mass="32161">MKKKMTFVSMLVSASLALGACASDPNGGDDKELTFGYMTAWSDMLLMANLIEYVASDHGYSFEHTDVNDVAAVYTAVSNGDIDIVPSSWPERTNKDQWERFKNNIEDIGVFFPNARLTLAVPEYSELDSIADLVGAEARFDGDIIGIEAGSGAVNVVENEVIPEYGLDGYTLKTSSTPAMLAELDDAISDKRDVVVTLWRPYWANNTYPVKDLADPKGALGEPEGLHTLARPDFSAEHPELAQWISEISLSDEEYGALEDLLLNKYDEGEEQEAIAEWIENYGDSLPAWPTE</sequence>
<dbReference type="Proteomes" id="UP001224412">
    <property type="component" value="Unassembled WGS sequence"/>
</dbReference>
<evidence type="ECO:0000313" key="8">
    <source>
        <dbReference type="Proteomes" id="UP001224412"/>
    </source>
</evidence>
<evidence type="ECO:0000256" key="4">
    <source>
        <dbReference type="ARBA" id="ARBA00023136"/>
    </source>
</evidence>
<gene>
    <name evidence="7" type="ORF">QPX42_03760</name>
</gene>
<dbReference type="CDD" id="cd13639">
    <property type="entry name" value="PBP2_OpuAC_like"/>
    <property type="match status" value="1"/>
</dbReference>